<reference evidence="2 3" key="1">
    <citation type="submission" date="2019-10" db="EMBL/GenBank/DDBJ databases">
        <title>Assembly and Annotation for the nematode Trichostrongylus colubriformis.</title>
        <authorList>
            <person name="Martin J."/>
        </authorList>
    </citation>
    <scope>NUCLEOTIDE SEQUENCE [LARGE SCALE GENOMIC DNA]</scope>
    <source>
        <strain evidence="2">G859</strain>
        <tissue evidence="2">Whole worm</tissue>
    </source>
</reference>
<name>A0AAN8G5U7_TRICO</name>
<organism evidence="2 3">
    <name type="scientific">Trichostrongylus colubriformis</name>
    <name type="common">Black scour worm</name>
    <dbReference type="NCBI Taxonomy" id="6319"/>
    <lineage>
        <taxon>Eukaryota</taxon>
        <taxon>Metazoa</taxon>
        <taxon>Ecdysozoa</taxon>
        <taxon>Nematoda</taxon>
        <taxon>Chromadorea</taxon>
        <taxon>Rhabditida</taxon>
        <taxon>Rhabditina</taxon>
        <taxon>Rhabditomorpha</taxon>
        <taxon>Strongyloidea</taxon>
        <taxon>Trichostrongylidae</taxon>
        <taxon>Trichostrongylus</taxon>
    </lineage>
</organism>
<evidence type="ECO:0000256" key="1">
    <source>
        <dbReference type="SAM" id="MobiDB-lite"/>
    </source>
</evidence>
<feature type="region of interest" description="Disordered" evidence="1">
    <location>
        <begin position="106"/>
        <end position="130"/>
    </location>
</feature>
<dbReference type="EMBL" id="WIXE01010616">
    <property type="protein sequence ID" value="KAK5977423.1"/>
    <property type="molecule type" value="Genomic_DNA"/>
</dbReference>
<sequence length="130" mass="14807">MMNEAGSWWTVHPDCEAACADEVFRPGLAHRCPPNGGNAASRLKMYQVDDTSEIIYRENTRGRWANERIYARRRPQERCVVPKKQSVPLRPSSISLFSTKPSSQFITKHTTSVNPQRGDHLVVDHEEEVS</sequence>
<dbReference type="Proteomes" id="UP001331761">
    <property type="component" value="Unassembled WGS sequence"/>
</dbReference>
<evidence type="ECO:0000313" key="3">
    <source>
        <dbReference type="Proteomes" id="UP001331761"/>
    </source>
</evidence>
<dbReference type="AlphaFoldDB" id="A0AAN8G5U7"/>
<gene>
    <name evidence="2" type="ORF">GCK32_018720</name>
</gene>
<accession>A0AAN8G5U7</accession>
<comment type="caution">
    <text evidence="2">The sequence shown here is derived from an EMBL/GenBank/DDBJ whole genome shotgun (WGS) entry which is preliminary data.</text>
</comment>
<keyword evidence="3" id="KW-1185">Reference proteome</keyword>
<feature type="compositionally biased region" description="Polar residues" evidence="1">
    <location>
        <begin position="106"/>
        <end position="115"/>
    </location>
</feature>
<evidence type="ECO:0000313" key="2">
    <source>
        <dbReference type="EMBL" id="KAK5977423.1"/>
    </source>
</evidence>
<proteinExistence type="predicted"/>
<protein>
    <submittedName>
        <fullName evidence="2">Uncharacterized protein</fullName>
    </submittedName>
</protein>